<feature type="non-terminal residue" evidence="5">
    <location>
        <position position="1"/>
    </location>
</feature>
<dbReference type="InterPro" id="IPR000626">
    <property type="entry name" value="Ubiquitin-like_dom"/>
</dbReference>
<dbReference type="AlphaFoldDB" id="A0A371FUS6"/>
<dbReference type="SMART" id="SM00264">
    <property type="entry name" value="BAG"/>
    <property type="match status" value="1"/>
</dbReference>
<keyword evidence="6" id="KW-1185">Reference proteome</keyword>
<sequence length="297" mass="32609">MTGQTNVYKASLRTNLPQSTTCAWGQSQSTAPQISLPLSMNNATDSAGDISPGTRPAESDGGSGGPRSTIKINVSYGTSHHELHLPAQSTFGDVKKLLVNKTGLEPEEQRLFFRGIEKGDNEHLHLEGVKDKSKILLREGTASKERKLEETRKQNEMSKAFEAIAGVRAEVDKLSNRVTAIEVAINGGNKASEKEFLVLTELLMSQLLKLDGIEAEGEAKLQRKAEVRRVQNLVDKLDSLKARNSNPFSNSGNAVTVTTQWETFDSGMQSSDAPSDKSPSTKITQDWERSWRNKKKI</sequence>
<evidence type="ECO:0000313" key="5">
    <source>
        <dbReference type="EMBL" id="RDX82074.1"/>
    </source>
</evidence>
<dbReference type="EMBL" id="QJKJ01007751">
    <property type="protein sequence ID" value="RDX82074.1"/>
    <property type="molecule type" value="Genomic_DNA"/>
</dbReference>
<dbReference type="OrthoDB" id="417450at2759"/>
<dbReference type="InterPro" id="IPR003103">
    <property type="entry name" value="BAG_domain"/>
</dbReference>
<feature type="region of interest" description="Disordered" evidence="2">
    <location>
        <begin position="38"/>
        <end position="69"/>
    </location>
</feature>
<dbReference type="InterPro" id="IPR029071">
    <property type="entry name" value="Ubiquitin-like_domsf"/>
</dbReference>
<feature type="region of interest" description="Disordered" evidence="2">
    <location>
        <begin position="261"/>
        <end position="297"/>
    </location>
</feature>
<gene>
    <name evidence="5" type="primary">BAG4</name>
    <name evidence="5" type="ORF">CR513_37183</name>
</gene>
<evidence type="ECO:0000259" key="3">
    <source>
        <dbReference type="PROSITE" id="PS50053"/>
    </source>
</evidence>
<dbReference type="GO" id="GO:0000774">
    <property type="term" value="F:adenyl-nucleotide exchange factor activity"/>
    <property type="evidence" value="ECO:0007669"/>
    <property type="project" value="TreeGrafter"/>
</dbReference>
<dbReference type="STRING" id="157652.A0A371FUS6"/>
<dbReference type="Pfam" id="PF02179">
    <property type="entry name" value="BAG"/>
    <property type="match status" value="1"/>
</dbReference>
<dbReference type="InterPro" id="IPR039773">
    <property type="entry name" value="BAG_chaperone_regulator"/>
</dbReference>
<evidence type="ECO:0000256" key="2">
    <source>
        <dbReference type="SAM" id="MobiDB-lite"/>
    </source>
</evidence>
<reference evidence="5" key="1">
    <citation type="submission" date="2018-05" db="EMBL/GenBank/DDBJ databases">
        <title>Draft genome of Mucuna pruriens seed.</title>
        <authorList>
            <person name="Nnadi N.E."/>
            <person name="Vos R."/>
            <person name="Hasami M.H."/>
            <person name="Devisetty U.K."/>
            <person name="Aguiy J.C."/>
        </authorList>
    </citation>
    <scope>NUCLEOTIDE SEQUENCE [LARGE SCALE GENOMIC DNA]</scope>
    <source>
        <strain evidence="5">JCA_2017</strain>
    </source>
</reference>
<keyword evidence="1" id="KW-0143">Chaperone</keyword>
<feature type="non-terminal residue" evidence="5">
    <location>
        <position position="297"/>
    </location>
</feature>
<dbReference type="Pfam" id="PF00240">
    <property type="entry name" value="ubiquitin"/>
    <property type="match status" value="1"/>
</dbReference>
<dbReference type="GO" id="GO:0050821">
    <property type="term" value="P:protein stabilization"/>
    <property type="evidence" value="ECO:0007669"/>
    <property type="project" value="TreeGrafter"/>
</dbReference>
<protein>
    <submittedName>
        <fullName evidence="5">BAG family molecular chaperone regulator 4</fullName>
    </submittedName>
</protein>
<feature type="domain" description="BAG" evidence="4">
    <location>
        <begin position="163"/>
        <end position="241"/>
    </location>
</feature>
<dbReference type="PROSITE" id="PS50053">
    <property type="entry name" value="UBIQUITIN_2"/>
    <property type="match status" value="1"/>
</dbReference>
<dbReference type="Proteomes" id="UP000257109">
    <property type="component" value="Unassembled WGS sequence"/>
</dbReference>
<dbReference type="PROSITE" id="PS51035">
    <property type="entry name" value="BAG"/>
    <property type="match status" value="1"/>
</dbReference>
<dbReference type="Gene3D" id="3.10.20.90">
    <property type="entry name" value="Phosphatidylinositol 3-kinase Catalytic Subunit, Chain A, domain 1"/>
    <property type="match status" value="1"/>
</dbReference>
<organism evidence="5 6">
    <name type="scientific">Mucuna pruriens</name>
    <name type="common">Velvet bean</name>
    <name type="synonym">Dolichos pruriens</name>
    <dbReference type="NCBI Taxonomy" id="157652"/>
    <lineage>
        <taxon>Eukaryota</taxon>
        <taxon>Viridiplantae</taxon>
        <taxon>Streptophyta</taxon>
        <taxon>Embryophyta</taxon>
        <taxon>Tracheophyta</taxon>
        <taxon>Spermatophyta</taxon>
        <taxon>Magnoliopsida</taxon>
        <taxon>eudicotyledons</taxon>
        <taxon>Gunneridae</taxon>
        <taxon>Pentapetalae</taxon>
        <taxon>rosids</taxon>
        <taxon>fabids</taxon>
        <taxon>Fabales</taxon>
        <taxon>Fabaceae</taxon>
        <taxon>Papilionoideae</taxon>
        <taxon>50 kb inversion clade</taxon>
        <taxon>NPAAA clade</taxon>
        <taxon>indigoferoid/millettioid clade</taxon>
        <taxon>Phaseoleae</taxon>
        <taxon>Mucuna</taxon>
    </lineage>
</organism>
<feature type="domain" description="Ubiquitin-like" evidence="3">
    <location>
        <begin position="68"/>
        <end position="137"/>
    </location>
</feature>
<dbReference type="InterPro" id="IPR036533">
    <property type="entry name" value="BAG_dom_sf"/>
</dbReference>
<evidence type="ECO:0000259" key="4">
    <source>
        <dbReference type="PROSITE" id="PS51035"/>
    </source>
</evidence>
<dbReference type="SUPFAM" id="SSF63491">
    <property type="entry name" value="BAG domain"/>
    <property type="match status" value="1"/>
</dbReference>
<dbReference type="PANTHER" id="PTHR12329:SF46">
    <property type="entry name" value="BCL-2-ASSOCIATED ATHANOGENE PROTEIN"/>
    <property type="match status" value="1"/>
</dbReference>
<accession>A0A371FUS6</accession>
<feature type="compositionally biased region" description="Polar residues" evidence="2">
    <location>
        <begin position="261"/>
        <end position="284"/>
    </location>
</feature>
<proteinExistence type="predicted"/>
<dbReference type="SUPFAM" id="SSF54236">
    <property type="entry name" value="Ubiquitin-like"/>
    <property type="match status" value="1"/>
</dbReference>
<dbReference type="GO" id="GO:0051087">
    <property type="term" value="F:protein-folding chaperone binding"/>
    <property type="evidence" value="ECO:0007669"/>
    <property type="project" value="InterPro"/>
</dbReference>
<evidence type="ECO:0000313" key="6">
    <source>
        <dbReference type="Proteomes" id="UP000257109"/>
    </source>
</evidence>
<evidence type="ECO:0000256" key="1">
    <source>
        <dbReference type="ARBA" id="ARBA00023186"/>
    </source>
</evidence>
<dbReference type="GO" id="GO:0005737">
    <property type="term" value="C:cytoplasm"/>
    <property type="evidence" value="ECO:0007669"/>
    <property type="project" value="TreeGrafter"/>
</dbReference>
<name>A0A371FUS6_MUCPR</name>
<dbReference type="PANTHER" id="PTHR12329">
    <property type="entry name" value="BCL2-ASSOCIATED ATHANOGENE"/>
    <property type="match status" value="1"/>
</dbReference>
<dbReference type="Gene3D" id="1.20.58.120">
    <property type="entry name" value="BAG domain"/>
    <property type="match status" value="1"/>
</dbReference>
<comment type="caution">
    <text evidence="5">The sequence shown here is derived from an EMBL/GenBank/DDBJ whole genome shotgun (WGS) entry which is preliminary data.</text>
</comment>